<reference evidence="2 3" key="2">
    <citation type="journal article" date="2016" name="Genome Announc.">
        <title>Draft Genome Sequence of Zhouia amylolytica AD3, Isolated from Tidal Flat Sediment.</title>
        <authorList>
            <person name="Jia B."/>
            <person name="Jin H.M."/>
            <person name="Lee H.J."/>
            <person name="Jeon C.O."/>
        </authorList>
    </citation>
    <scope>NUCLEOTIDE SEQUENCE [LARGE SCALE GENOMIC DNA]</scope>
    <source>
        <strain evidence="2 3">AD3</strain>
    </source>
</reference>
<dbReference type="EMBL" id="AYXY01000023">
    <property type="protein sequence ID" value="ETN94770.1"/>
    <property type="molecule type" value="Genomic_DNA"/>
</dbReference>
<comment type="caution">
    <text evidence="2">The sequence shown here is derived from an EMBL/GenBank/DDBJ whole genome shotgun (WGS) entry which is preliminary data.</text>
</comment>
<dbReference type="InterPro" id="IPR050553">
    <property type="entry name" value="Thioredoxin_ResA/DsbE_sf"/>
</dbReference>
<dbReference type="eggNOG" id="COG0526">
    <property type="taxonomic scope" value="Bacteria"/>
</dbReference>
<dbReference type="InterPro" id="IPR000866">
    <property type="entry name" value="AhpC/TSA"/>
</dbReference>
<evidence type="ECO:0000259" key="1">
    <source>
        <dbReference type="PROSITE" id="PS51352"/>
    </source>
</evidence>
<dbReference type="Gene3D" id="3.40.30.10">
    <property type="entry name" value="Glutaredoxin"/>
    <property type="match status" value="1"/>
</dbReference>
<dbReference type="GO" id="GO:0016209">
    <property type="term" value="F:antioxidant activity"/>
    <property type="evidence" value="ECO:0007669"/>
    <property type="project" value="InterPro"/>
</dbReference>
<dbReference type="Pfam" id="PF00578">
    <property type="entry name" value="AhpC-TSA"/>
    <property type="match status" value="1"/>
</dbReference>
<dbReference type="RefSeq" id="WP_038267661.1">
    <property type="nucleotide sequence ID" value="NZ_AYXY01000023.1"/>
</dbReference>
<gene>
    <name evidence="2" type="ORF">P278_27130</name>
</gene>
<keyword evidence="3" id="KW-1185">Reference proteome</keyword>
<dbReference type="CDD" id="cd02966">
    <property type="entry name" value="TlpA_like_family"/>
    <property type="match status" value="1"/>
</dbReference>
<accession>W2UKW2</accession>
<sequence length="158" mass="18086">MEFNLVGKTIPEWQLLPIFNEKVPTVKDFRGKPLLILFFYLGCPGCKGRAIPYANRIVYEDLGVNVIGIHTRFAGKVYTDEQLQAIKEEFHMRFPYYRDKPEATTFNTYFAGGTPHWVLVNSEGTVVQSMFGSDPNNALLRLDLKIKELLQSHETKEG</sequence>
<organism evidence="2 3">
    <name type="scientific">Zhouia amylolytica AD3</name>
    <dbReference type="NCBI Taxonomy" id="1286632"/>
    <lineage>
        <taxon>Bacteria</taxon>
        <taxon>Pseudomonadati</taxon>
        <taxon>Bacteroidota</taxon>
        <taxon>Flavobacteriia</taxon>
        <taxon>Flavobacteriales</taxon>
        <taxon>Flavobacteriaceae</taxon>
        <taxon>Zhouia</taxon>
    </lineage>
</organism>
<dbReference type="GO" id="GO:0016491">
    <property type="term" value="F:oxidoreductase activity"/>
    <property type="evidence" value="ECO:0007669"/>
    <property type="project" value="InterPro"/>
</dbReference>
<dbReference type="Proteomes" id="UP000018850">
    <property type="component" value="Unassembled WGS sequence"/>
</dbReference>
<evidence type="ECO:0000313" key="2">
    <source>
        <dbReference type="EMBL" id="ETN94770.1"/>
    </source>
</evidence>
<evidence type="ECO:0000313" key="3">
    <source>
        <dbReference type="Proteomes" id="UP000018850"/>
    </source>
</evidence>
<dbReference type="PROSITE" id="PS51352">
    <property type="entry name" value="THIOREDOXIN_2"/>
    <property type="match status" value="1"/>
</dbReference>
<feature type="domain" description="Thioredoxin" evidence="1">
    <location>
        <begin position="4"/>
        <end position="151"/>
    </location>
</feature>
<dbReference type="STRING" id="376730.SAMN04487906_1487"/>
<name>W2UKW2_9FLAO</name>
<dbReference type="SUPFAM" id="SSF52833">
    <property type="entry name" value="Thioredoxin-like"/>
    <property type="match status" value="1"/>
</dbReference>
<dbReference type="AlphaFoldDB" id="W2UKW2"/>
<dbReference type="PANTHER" id="PTHR42852:SF13">
    <property type="entry name" value="PROTEIN DIPZ"/>
    <property type="match status" value="1"/>
</dbReference>
<dbReference type="InterPro" id="IPR013766">
    <property type="entry name" value="Thioredoxin_domain"/>
</dbReference>
<protein>
    <submittedName>
        <fullName evidence="2">Alkyl hydroperoxide reductase</fullName>
    </submittedName>
</protein>
<proteinExistence type="predicted"/>
<dbReference type="PANTHER" id="PTHR42852">
    <property type="entry name" value="THIOL:DISULFIDE INTERCHANGE PROTEIN DSBE"/>
    <property type="match status" value="1"/>
</dbReference>
<dbReference type="InterPro" id="IPR036249">
    <property type="entry name" value="Thioredoxin-like_sf"/>
</dbReference>
<reference evidence="3" key="1">
    <citation type="submission" date="2013-11" db="EMBL/GenBank/DDBJ databases">
        <title>Draft genome sequence from a member of Zhouia, isolated tidal flat.</title>
        <authorList>
            <person name="Jin H."/>
            <person name="Jeon C.O."/>
        </authorList>
    </citation>
    <scope>NUCLEOTIDE SEQUENCE [LARGE SCALE GENOMIC DNA]</scope>
    <source>
        <strain evidence="3">AD3</strain>
    </source>
</reference>